<dbReference type="EMBL" id="KZ819390">
    <property type="protein sequence ID" value="PWN41640.1"/>
    <property type="molecule type" value="Genomic_DNA"/>
</dbReference>
<reference evidence="1 2" key="1">
    <citation type="journal article" date="2018" name="Mol. Biol. Evol.">
        <title>Broad Genomic Sampling Reveals a Smut Pathogenic Ancestry of the Fungal Clade Ustilaginomycotina.</title>
        <authorList>
            <person name="Kijpornyongpan T."/>
            <person name="Mondo S.J."/>
            <person name="Barry K."/>
            <person name="Sandor L."/>
            <person name="Lee J."/>
            <person name="Lipzen A."/>
            <person name="Pangilinan J."/>
            <person name="LaButti K."/>
            <person name="Hainaut M."/>
            <person name="Henrissat B."/>
            <person name="Grigoriev I.V."/>
            <person name="Spatafora J.W."/>
            <person name="Aime M.C."/>
        </authorList>
    </citation>
    <scope>NUCLEOTIDE SEQUENCE [LARGE SCALE GENOMIC DNA]</scope>
    <source>
        <strain evidence="1 2">MCA 4658</strain>
    </source>
</reference>
<accession>A0A316VVX3</accession>
<sequence length="164" mass="18446">MGKRNKSNKRSECSGGIDVDELTETLDLSLENEKLTERLIRSIKAYSRYTPHERMIQLQSARGARLQAVARYLAQTSRILRLALLGGLTGDTQKRGILLYRLVRVARKGAAYLGMKRAKKSTFKSIDEELTYHMELSELAHKAALDAMRSFATTSQACLNSHCL</sequence>
<keyword evidence="2" id="KW-1185">Reference proteome</keyword>
<name>A0A316VVX3_9BASI</name>
<dbReference type="Proteomes" id="UP000245783">
    <property type="component" value="Unassembled WGS sequence"/>
</dbReference>
<dbReference type="AlphaFoldDB" id="A0A316VVX3"/>
<evidence type="ECO:0000313" key="2">
    <source>
        <dbReference type="Proteomes" id="UP000245783"/>
    </source>
</evidence>
<organism evidence="1 2">
    <name type="scientific">Ceraceosorus guamensis</name>
    <dbReference type="NCBI Taxonomy" id="1522189"/>
    <lineage>
        <taxon>Eukaryota</taxon>
        <taxon>Fungi</taxon>
        <taxon>Dikarya</taxon>
        <taxon>Basidiomycota</taxon>
        <taxon>Ustilaginomycotina</taxon>
        <taxon>Exobasidiomycetes</taxon>
        <taxon>Ceraceosorales</taxon>
        <taxon>Ceraceosoraceae</taxon>
        <taxon>Ceraceosorus</taxon>
    </lineage>
</organism>
<dbReference type="GeneID" id="37038104"/>
<dbReference type="InParanoid" id="A0A316VVX3"/>
<gene>
    <name evidence="1" type="ORF">IE81DRAFT_348207</name>
</gene>
<protein>
    <submittedName>
        <fullName evidence="1">Uncharacterized protein</fullName>
    </submittedName>
</protein>
<evidence type="ECO:0000313" key="1">
    <source>
        <dbReference type="EMBL" id="PWN41640.1"/>
    </source>
</evidence>
<proteinExistence type="predicted"/>
<dbReference type="RefSeq" id="XP_025368800.1">
    <property type="nucleotide sequence ID" value="XM_025516234.1"/>
</dbReference>